<accession>A0A9D4QYA4</accession>
<reference evidence="1" key="2">
    <citation type="submission" date="2020-11" db="EMBL/GenBank/DDBJ databases">
        <authorList>
            <person name="McCartney M.A."/>
            <person name="Auch B."/>
            <person name="Kono T."/>
            <person name="Mallez S."/>
            <person name="Becker A."/>
            <person name="Gohl D.M."/>
            <person name="Silverstein K.A.T."/>
            <person name="Koren S."/>
            <person name="Bechman K.B."/>
            <person name="Herman A."/>
            <person name="Abrahante J.E."/>
            <person name="Garbe J."/>
        </authorList>
    </citation>
    <scope>NUCLEOTIDE SEQUENCE</scope>
    <source>
        <strain evidence="1">Duluth1</strain>
        <tissue evidence="1">Whole animal</tissue>
    </source>
</reference>
<proteinExistence type="predicted"/>
<sequence>MFYVDTVRYTFQISIEECEKHRKEKIQRNYSALLLPGKILHIEQRYVHYLLNIPCTGEIVLS</sequence>
<comment type="caution">
    <text evidence="1">The sequence shown here is derived from an EMBL/GenBank/DDBJ whole genome shotgun (WGS) entry which is preliminary data.</text>
</comment>
<evidence type="ECO:0000313" key="1">
    <source>
        <dbReference type="EMBL" id="KAH3848054.1"/>
    </source>
</evidence>
<keyword evidence="2" id="KW-1185">Reference proteome</keyword>
<protein>
    <submittedName>
        <fullName evidence="1">Uncharacterized protein</fullName>
    </submittedName>
</protein>
<reference evidence="1" key="1">
    <citation type="journal article" date="2019" name="bioRxiv">
        <title>The Genome of the Zebra Mussel, Dreissena polymorpha: A Resource for Invasive Species Research.</title>
        <authorList>
            <person name="McCartney M.A."/>
            <person name="Auch B."/>
            <person name="Kono T."/>
            <person name="Mallez S."/>
            <person name="Zhang Y."/>
            <person name="Obille A."/>
            <person name="Becker A."/>
            <person name="Abrahante J.E."/>
            <person name="Garbe J."/>
            <person name="Badalamenti J.P."/>
            <person name="Herman A."/>
            <person name="Mangelson H."/>
            <person name="Liachko I."/>
            <person name="Sullivan S."/>
            <person name="Sone E.D."/>
            <person name="Koren S."/>
            <person name="Silverstein K.A.T."/>
            <person name="Beckman K.B."/>
            <person name="Gohl D.M."/>
        </authorList>
    </citation>
    <scope>NUCLEOTIDE SEQUENCE</scope>
    <source>
        <strain evidence="1">Duluth1</strain>
        <tissue evidence="1">Whole animal</tissue>
    </source>
</reference>
<evidence type="ECO:0000313" key="2">
    <source>
        <dbReference type="Proteomes" id="UP000828390"/>
    </source>
</evidence>
<dbReference type="Proteomes" id="UP000828390">
    <property type="component" value="Unassembled WGS sequence"/>
</dbReference>
<organism evidence="1 2">
    <name type="scientific">Dreissena polymorpha</name>
    <name type="common">Zebra mussel</name>
    <name type="synonym">Mytilus polymorpha</name>
    <dbReference type="NCBI Taxonomy" id="45954"/>
    <lineage>
        <taxon>Eukaryota</taxon>
        <taxon>Metazoa</taxon>
        <taxon>Spiralia</taxon>
        <taxon>Lophotrochozoa</taxon>
        <taxon>Mollusca</taxon>
        <taxon>Bivalvia</taxon>
        <taxon>Autobranchia</taxon>
        <taxon>Heteroconchia</taxon>
        <taxon>Euheterodonta</taxon>
        <taxon>Imparidentia</taxon>
        <taxon>Neoheterodontei</taxon>
        <taxon>Myida</taxon>
        <taxon>Dreissenoidea</taxon>
        <taxon>Dreissenidae</taxon>
        <taxon>Dreissena</taxon>
    </lineage>
</organism>
<dbReference type="EMBL" id="JAIWYP010000003">
    <property type="protein sequence ID" value="KAH3848054.1"/>
    <property type="molecule type" value="Genomic_DNA"/>
</dbReference>
<dbReference type="AlphaFoldDB" id="A0A9D4QYA4"/>
<name>A0A9D4QYA4_DREPO</name>
<gene>
    <name evidence="1" type="ORF">DPMN_090392</name>
</gene>